<keyword evidence="1" id="KW-1133">Transmembrane helix</keyword>
<reference evidence="2" key="1">
    <citation type="submission" date="2022-04" db="EMBL/GenBank/DDBJ databases">
        <authorList>
            <person name="Criscuolo A."/>
        </authorList>
    </citation>
    <scope>NUCLEOTIDE SEQUENCE</scope>
    <source>
        <strain evidence="2">CIP111895</strain>
    </source>
</reference>
<evidence type="ECO:0000313" key="2">
    <source>
        <dbReference type="EMBL" id="CAH2716058.1"/>
    </source>
</evidence>
<feature type="transmembrane region" description="Helical" evidence="1">
    <location>
        <begin position="149"/>
        <end position="171"/>
    </location>
</feature>
<evidence type="ECO:0008006" key="4">
    <source>
        <dbReference type="Google" id="ProtNLM"/>
    </source>
</evidence>
<evidence type="ECO:0000313" key="3">
    <source>
        <dbReference type="Proteomes" id="UP000838308"/>
    </source>
</evidence>
<evidence type="ECO:0000256" key="1">
    <source>
        <dbReference type="SAM" id="Phobius"/>
    </source>
</evidence>
<keyword evidence="3" id="KW-1185">Reference proteome</keyword>
<feature type="transmembrane region" description="Helical" evidence="1">
    <location>
        <begin position="280"/>
        <end position="307"/>
    </location>
</feature>
<feature type="transmembrane region" description="Helical" evidence="1">
    <location>
        <begin position="40"/>
        <end position="72"/>
    </location>
</feature>
<dbReference type="Proteomes" id="UP000838308">
    <property type="component" value="Unassembled WGS sequence"/>
</dbReference>
<comment type="caution">
    <text evidence="2">The sequence shown here is derived from an EMBL/GenBank/DDBJ whole genome shotgun (WGS) entry which is preliminary data.</text>
</comment>
<keyword evidence="1" id="KW-0812">Transmembrane</keyword>
<proteinExistence type="predicted"/>
<dbReference type="EMBL" id="CALBWS010000022">
    <property type="protein sequence ID" value="CAH2716058.1"/>
    <property type="molecule type" value="Genomic_DNA"/>
</dbReference>
<gene>
    <name evidence="2" type="ORF">BACCIP111895_03242</name>
</gene>
<keyword evidence="1" id="KW-0472">Membrane</keyword>
<sequence length="316" mass="35872">MPFYLIGRVIRNECFLRTWYNMKEKNKNFPERNPLPNMNILLSFLHILLVSLIELLYLFGILVAVGFILGVFERYASTFLVRTFGPRAVLVTAWIGTPIHEIGHLIQCFIWGHRVTRVKLLQVNSPTGVLGYVEHSYNRNSMFQKVGNFFIGMGPIFSGIGALVLGMYLLVPKSYIVFKAYIHQHVSLEILDVNVVKMAGGAVLALTKGLFTVENLINPLFWLFLVLAISISSHIALSKADIQGSARGLLMIFFVLVLFNIVSGVLQWDSYQMIVKLAEYNAYILAFSSIALFFSLINLALSFLFYLMKKYINPRI</sequence>
<feature type="transmembrane region" description="Helical" evidence="1">
    <location>
        <begin position="220"/>
        <end position="237"/>
    </location>
</feature>
<accession>A0ABM9EV11</accession>
<protein>
    <recommendedName>
        <fullName evidence="4">Zincin peptidase</fullName>
    </recommendedName>
</protein>
<feature type="transmembrane region" description="Helical" evidence="1">
    <location>
        <begin position="249"/>
        <end position="268"/>
    </location>
</feature>
<organism evidence="2 3">
    <name type="scientific">Neobacillus rhizosphaerae</name>
    <dbReference type="NCBI Taxonomy" id="2880965"/>
    <lineage>
        <taxon>Bacteria</taxon>
        <taxon>Bacillati</taxon>
        <taxon>Bacillota</taxon>
        <taxon>Bacilli</taxon>
        <taxon>Bacillales</taxon>
        <taxon>Bacillaceae</taxon>
        <taxon>Neobacillus</taxon>
    </lineage>
</organism>
<name>A0ABM9EV11_9BACI</name>